<protein>
    <submittedName>
        <fullName evidence="2">Uncharacterized protein</fullName>
    </submittedName>
</protein>
<reference evidence="3" key="1">
    <citation type="submission" date="2013-09" db="EMBL/GenBank/DDBJ databases">
        <title>Corchorus olitorius genome sequencing.</title>
        <authorList>
            <person name="Alam M."/>
            <person name="Haque M.S."/>
            <person name="Islam M.S."/>
            <person name="Emdad E.M."/>
            <person name="Islam M.M."/>
            <person name="Ahmed B."/>
            <person name="Halim A."/>
            <person name="Hossen Q.M.M."/>
            <person name="Hossain M.Z."/>
            <person name="Ahmed R."/>
            <person name="Khan M.M."/>
            <person name="Islam R."/>
            <person name="Rashid M.M."/>
            <person name="Khan S.A."/>
            <person name="Rahman M.S."/>
            <person name="Alam M."/>
            <person name="Yahiya A.S."/>
            <person name="Khan M.S."/>
            <person name="Azam M.S."/>
            <person name="Haque T."/>
            <person name="Lashkar M.Z.H."/>
            <person name="Akhand A.I."/>
            <person name="Morshed G."/>
            <person name="Roy S."/>
            <person name="Uddin K.S."/>
            <person name="Rabeya T."/>
            <person name="Hossain A.S."/>
            <person name="Chowdhury A."/>
            <person name="Snigdha A.R."/>
            <person name="Mortoza M.S."/>
            <person name="Matin S.A."/>
            <person name="Hoque S.M.E."/>
            <person name="Islam M.K."/>
            <person name="Roy D.K."/>
            <person name="Haider R."/>
            <person name="Moosa M.M."/>
            <person name="Elias S.M."/>
            <person name="Hasan A.M."/>
            <person name="Jahan S."/>
            <person name="Shafiuddin M."/>
            <person name="Mahmood N."/>
            <person name="Shommy N.S."/>
        </authorList>
    </citation>
    <scope>NUCLEOTIDE SEQUENCE [LARGE SCALE GENOMIC DNA]</scope>
    <source>
        <strain evidence="3">cv. O-4</strain>
    </source>
</reference>
<name>A0A1R3GY33_9ROSI</name>
<dbReference type="AlphaFoldDB" id="A0A1R3GY33"/>
<organism evidence="2 3">
    <name type="scientific">Corchorus olitorius</name>
    <dbReference type="NCBI Taxonomy" id="93759"/>
    <lineage>
        <taxon>Eukaryota</taxon>
        <taxon>Viridiplantae</taxon>
        <taxon>Streptophyta</taxon>
        <taxon>Embryophyta</taxon>
        <taxon>Tracheophyta</taxon>
        <taxon>Spermatophyta</taxon>
        <taxon>Magnoliopsida</taxon>
        <taxon>eudicotyledons</taxon>
        <taxon>Gunneridae</taxon>
        <taxon>Pentapetalae</taxon>
        <taxon>rosids</taxon>
        <taxon>malvids</taxon>
        <taxon>Malvales</taxon>
        <taxon>Malvaceae</taxon>
        <taxon>Grewioideae</taxon>
        <taxon>Apeibeae</taxon>
        <taxon>Corchorus</taxon>
    </lineage>
</organism>
<feature type="region of interest" description="Disordered" evidence="1">
    <location>
        <begin position="1"/>
        <end position="26"/>
    </location>
</feature>
<dbReference type="EMBL" id="AWUE01021203">
    <property type="protein sequence ID" value="OMO63038.1"/>
    <property type="molecule type" value="Genomic_DNA"/>
</dbReference>
<evidence type="ECO:0000256" key="1">
    <source>
        <dbReference type="SAM" id="MobiDB-lite"/>
    </source>
</evidence>
<keyword evidence="3" id="KW-1185">Reference proteome</keyword>
<gene>
    <name evidence="2" type="ORF">COLO4_32748</name>
</gene>
<evidence type="ECO:0000313" key="3">
    <source>
        <dbReference type="Proteomes" id="UP000187203"/>
    </source>
</evidence>
<evidence type="ECO:0000313" key="2">
    <source>
        <dbReference type="EMBL" id="OMO63038.1"/>
    </source>
</evidence>
<comment type="caution">
    <text evidence="2">The sequence shown here is derived from an EMBL/GenBank/DDBJ whole genome shotgun (WGS) entry which is preliminary data.</text>
</comment>
<sequence>MMSQKRAMPVDGAKLKKKKKSHDLNKLPLEPVEPDVLLTTPSLQIIKPTSEVFASQEAKAYLDSVNSLSYSKNYSPERVENSEIVQDPAQVTISPRLSPSIFLNDDEMVEIDELLASDQPDGVVADMWKDIDDVYLSNNPRELGTELIRNPSINLSACNVNGSSWGVIITYLAPKYHAITMPILKNSILINQVEKRPDIVEDPTVIPTDMNLAPSDENEPNTSIIEAVRSNLPTGWDGFSLIRRCNS</sequence>
<accession>A0A1R3GY33</accession>
<proteinExistence type="predicted"/>
<dbReference type="Proteomes" id="UP000187203">
    <property type="component" value="Unassembled WGS sequence"/>
</dbReference>